<name>A0A6D2G426_SALER</name>
<keyword evidence="1" id="KW-0472">Membrane</keyword>
<keyword evidence="1" id="KW-0812">Transmembrane</keyword>
<feature type="transmembrane region" description="Helical" evidence="1">
    <location>
        <begin position="90"/>
        <end position="112"/>
    </location>
</feature>
<feature type="transmembrane region" description="Helical" evidence="1">
    <location>
        <begin position="6"/>
        <end position="27"/>
    </location>
</feature>
<dbReference type="EMBL" id="LR134141">
    <property type="protein sequence ID" value="VEA00433.1"/>
    <property type="molecule type" value="Genomic_DNA"/>
</dbReference>
<evidence type="ECO:0000313" key="3">
    <source>
        <dbReference type="Proteomes" id="UP000267858"/>
    </source>
</evidence>
<organism evidence="2 3">
    <name type="scientific">Salmonella enterica subsp. salamae</name>
    <dbReference type="NCBI Taxonomy" id="59202"/>
    <lineage>
        <taxon>Bacteria</taxon>
        <taxon>Pseudomonadati</taxon>
        <taxon>Pseudomonadota</taxon>
        <taxon>Gammaproteobacteria</taxon>
        <taxon>Enterobacterales</taxon>
        <taxon>Enterobacteriaceae</taxon>
        <taxon>Salmonella</taxon>
    </lineage>
</organism>
<proteinExistence type="predicted"/>
<keyword evidence="1" id="KW-1133">Transmembrane helix</keyword>
<dbReference type="AlphaFoldDB" id="A0A6D2G426"/>
<evidence type="ECO:0000313" key="2">
    <source>
        <dbReference type="EMBL" id="VEA00433.1"/>
    </source>
</evidence>
<feature type="transmembrane region" description="Helical" evidence="1">
    <location>
        <begin position="48"/>
        <end position="70"/>
    </location>
</feature>
<evidence type="ECO:0000256" key="1">
    <source>
        <dbReference type="SAM" id="Phobius"/>
    </source>
</evidence>
<protein>
    <recommendedName>
        <fullName evidence="4">DUF1240 domain-containing protein</fullName>
    </recommendedName>
</protein>
<sequence>MKRIYLRVWVFIVIISLIAVLYSLLFGRTMTEFLSLIKMENVISYDKTCALIGSIPLIGYTVIALVRVLLSQNVQYRSLPDPFESLVLTTITVSFAIGLIANCIIPFFLLAFSYTSCPQKKLHDFYVTDIELCKTVVDNRGLW</sequence>
<reference evidence="2 3" key="1">
    <citation type="submission" date="2018-12" db="EMBL/GenBank/DDBJ databases">
        <authorList>
            <consortium name="Pathogen Informatics"/>
        </authorList>
    </citation>
    <scope>NUCLEOTIDE SEQUENCE [LARGE SCALE GENOMIC DNA]</scope>
    <source>
        <strain evidence="2 3">NCTC5773</strain>
    </source>
</reference>
<dbReference type="Proteomes" id="UP000267858">
    <property type="component" value="Chromosome"/>
</dbReference>
<gene>
    <name evidence="2" type="ORF">NCTC5773_00395</name>
</gene>
<accession>A0A6D2G426</accession>
<evidence type="ECO:0008006" key="4">
    <source>
        <dbReference type="Google" id="ProtNLM"/>
    </source>
</evidence>